<evidence type="ECO:0000256" key="1">
    <source>
        <dbReference type="SAM" id="SignalP"/>
    </source>
</evidence>
<dbReference type="Proteomes" id="UP000254701">
    <property type="component" value="Unassembled WGS sequence"/>
</dbReference>
<dbReference type="AlphaFoldDB" id="A0A380WMV7"/>
<proteinExistence type="predicted"/>
<dbReference type="InterPro" id="IPR005624">
    <property type="entry name" value="PduO/GlcC-like"/>
</dbReference>
<accession>A0A380WMV7</accession>
<dbReference type="InterPro" id="IPR038084">
    <property type="entry name" value="PduO/GlcC-like_sf"/>
</dbReference>
<name>A0A380WMV7_AMIAI</name>
<reference evidence="2 3" key="1">
    <citation type="submission" date="2018-06" db="EMBL/GenBank/DDBJ databases">
        <authorList>
            <consortium name="Pathogen Informatics"/>
            <person name="Doyle S."/>
        </authorList>
    </citation>
    <scope>NUCLEOTIDE SEQUENCE [LARGE SCALE GENOMIC DNA]</scope>
    <source>
        <strain evidence="2 3">NCTC10684</strain>
    </source>
</reference>
<protein>
    <submittedName>
        <fullName evidence="2">Domain of uncharacterized function (DUF336)</fullName>
    </submittedName>
</protein>
<keyword evidence="1" id="KW-0732">Signal</keyword>
<dbReference type="Pfam" id="PF03928">
    <property type="entry name" value="HbpS-like"/>
    <property type="match status" value="1"/>
</dbReference>
<organism evidence="2 3">
    <name type="scientific">Aminobacter aminovorans</name>
    <name type="common">Chelatobacter heintzii</name>
    <dbReference type="NCBI Taxonomy" id="83263"/>
    <lineage>
        <taxon>Bacteria</taxon>
        <taxon>Pseudomonadati</taxon>
        <taxon>Pseudomonadota</taxon>
        <taxon>Alphaproteobacteria</taxon>
        <taxon>Hyphomicrobiales</taxon>
        <taxon>Phyllobacteriaceae</taxon>
        <taxon>Aminobacter</taxon>
    </lineage>
</organism>
<dbReference type="PANTHER" id="PTHR34309:SF1">
    <property type="entry name" value="PROTEIN GLCG"/>
    <property type="match status" value="1"/>
</dbReference>
<dbReference type="RefSeq" id="WP_165915953.1">
    <property type="nucleotide sequence ID" value="NZ_BAAAVY010000002.1"/>
</dbReference>
<dbReference type="EMBL" id="UFSM01000001">
    <property type="protein sequence ID" value="SUU90168.1"/>
    <property type="molecule type" value="Genomic_DNA"/>
</dbReference>
<gene>
    <name evidence="2" type="ORF">NCTC10684_03418</name>
</gene>
<evidence type="ECO:0000313" key="2">
    <source>
        <dbReference type="EMBL" id="SUU90168.1"/>
    </source>
</evidence>
<dbReference type="SUPFAM" id="SSF143744">
    <property type="entry name" value="GlcG-like"/>
    <property type="match status" value="1"/>
</dbReference>
<feature type="chain" id="PRO_5016624046" evidence="1">
    <location>
        <begin position="21"/>
        <end position="169"/>
    </location>
</feature>
<evidence type="ECO:0000313" key="3">
    <source>
        <dbReference type="Proteomes" id="UP000254701"/>
    </source>
</evidence>
<sequence>MTKRLLGATALLACLPTLGAAEGVAKPALGYEWALRMIAACFAEQAAAGHAKVNVVVVDDGGRLVAAARQDGACKACTEIAENKAITSALYAAPTRTMADLSFGVKRDGVNAGLPGAAFVPGLVAFAGGLPIKTAAGDVIGGIGVSGASENQDESCAQAGLAAVSKSLD</sequence>
<feature type="signal peptide" evidence="1">
    <location>
        <begin position="1"/>
        <end position="20"/>
    </location>
</feature>
<dbReference type="PANTHER" id="PTHR34309">
    <property type="entry name" value="SLR1406 PROTEIN"/>
    <property type="match status" value="1"/>
</dbReference>
<dbReference type="Gene3D" id="3.30.450.150">
    <property type="entry name" value="Haem-degrading domain"/>
    <property type="match status" value="1"/>
</dbReference>
<dbReference type="InterPro" id="IPR052517">
    <property type="entry name" value="GlcG_carb_metab_protein"/>
</dbReference>